<dbReference type="OrthoDB" id="3245731at2759"/>
<dbReference type="Proteomes" id="UP000054248">
    <property type="component" value="Unassembled WGS sequence"/>
</dbReference>
<dbReference type="AlphaFoldDB" id="A0A0C3LKX7"/>
<keyword evidence="3" id="KW-1185">Reference proteome</keyword>
<evidence type="ECO:0000313" key="2">
    <source>
        <dbReference type="EMBL" id="KIO22022.1"/>
    </source>
</evidence>
<organism evidence="2 3">
    <name type="scientific">Tulasnella calospora MUT 4182</name>
    <dbReference type="NCBI Taxonomy" id="1051891"/>
    <lineage>
        <taxon>Eukaryota</taxon>
        <taxon>Fungi</taxon>
        <taxon>Dikarya</taxon>
        <taxon>Basidiomycota</taxon>
        <taxon>Agaricomycotina</taxon>
        <taxon>Agaricomycetes</taxon>
        <taxon>Cantharellales</taxon>
        <taxon>Tulasnellaceae</taxon>
        <taxon>Tulasnella</taxon>
    </lineage>
</organism>
<feature type="compositionally biased region" description="Basic residues" evidence="1">
    <location>
        <begin position="1"/>
        <end position="11"/>
    </location>
</feature>
<protein>
    <submittedName>
        <fullName evidence="2">Uncharacterized protein</fullName>
    </submittedName>
</protein>
<proteinExistence type="predicted"/>
<accession>A0A0C3LKX7</accession>
<evidence type="ECO:0000256" key="1">
    <source>
        <dbReference type="SAM" id="MobiDB-lite"/>
    </source>
</evidence>
<dbReference type="EMBL" id="KN823121">
    <property type="protein sequence ID" value="KIO22022.1"/>
    <property type="molecule type" value="Genomic_DNA"/>
</dbReference>
<feature type="compositionally biased region" description="Basic residues" evidence="1">
    <location>
        <begin position="50"/>
        <end position="59"/>
    </location>
</feature>
<reference evidence="3" key="2">
    <citation type="submission" date="2015-01" db="EMBL/GenBank/DDBJ databases">
        <title>Evolutionary Origins and Diversification of the Mycorrhizal Mutualists.</title>
        <authorList>
            <consortium name="DOE Joint Genome Institute"/>
            <consortium name="Mycorrhizal Genomics Consortium"/>
            <person name="Kohler A."/>
            <person name="Kuo A."/>
            <person name="Nagy L.G."/>
            <person name="Floudas D."/>
            <person name="Copeland A."/>
            <person name="Barry K.W."/>
            <person name="Cichocki N."/>
            <person name="Veneault-Fourrey C."/>
            <person name="LaButti K."/>
            <person name="Lindquist E.A."/>
            <person name="Lipzen A."/>
            <person name="Lundell T."/>
            <person name="Morin E."/>
            <person name="Murat C."/>
            <person name="Riley R."/>
            <person name="Ohm R."/>
            <person name="Sun H."/>
            <person name="Tunlid A."/>
            <person name="Henrissat B."/>
            <person name="Grigoriev I.V."/>
            <person name="Hibbett D.S."/>
            <person name="Martin F."/>
        </authorList>
    </citation>
    <scope>NUCLEOTIDE SEQUENCE [LARGE SCALE GENOMIC DNA]</scope>
    <source>
        <strain evidence="3">MUT 4182</strain>
    </source>
</reference>
<name>A0A0C3LKX7_9AGAM</name>
<reference evidence="2 3" key="1">
    <citation type="submission" date="2014-04" db="EMBL/GenBank/DDBJ databases">
        <authorList>
            <consortium name="DOE Joint Genome Institute"/>
            <person name="Kuo A."/>
            <person name="Girlanda M."/>
            <person name="Perotto S."/>
            <person name="Kohler A."/>
            <person name="Nagy L.G."/>
            <person name="Floudas D."/>
            <person name="Copeland A."/>
            <person name="Barry K.W."/>
            <person name="Cichocki N."/>
            <person name="Veneault-Fourrey C."/>
            <person name="LaButti K."/>
            <person name="Lindquist E.A."/>
            <person name="Lipzen A."/>
            <person name="Lundell T."/>
            <person name="Morin E."/>
            <person name="Murat C."/>
            <person name="Sun H."/>
            <person name="Tunlid A."/>
            <person name="Henrissat B."/>
            <person name="Grigoriev I.V."/>
            <person name="Hibbett D.S."/>
            <person name="Martin F."/>
            <person name="Nordberg H.P."/>
            <person name="Cantor M.N."/>
            <person name="Hua S.X."/>
        </authorList>
    </citation>
    <scope>NUCLEOTIDE SEQUENCE [LARGE SCALE GENOMIC DNA]</scope>
    <source>
        <strain evidence="2 3">MUT 4182</strain>
    </source>
</reference>
<gene>
    <name evidence="2" type="ORF">M407DRAFT_28437</name>
</gene>
<feature type="region of interest" description="Disordered" evidence="1">
    <location>
        <begin position="1"/>
        <end position="79"/>
    </location>
</feature>
<dbReference type="HOGENOM" id="CLU_1120807_0_0_1"/>
<evidence type="ECO:0000313" key="3">
    <source>
        <dbReference type="Proteomes" id="UP000054248"/>
    </source>
</evidence>
<sequence>MNLRLASRKRKSEAIEEDSTNTPQPETETPRESPAPSTVADSPSRSVKPSPRRKPRSKSVTRPATPPPPKSPEETASDELKALVQSCPPKSFHSALLSRLDGATPEQVASLSKLLEGLTPPPTLHCARCHQDYLEEENYDRICVIDHDDNSTEVRHHETFWGCCGASTEGQEPPAGWCFEGKHTDDRTKARYREDYEDNEEEDGLQSCEERKCHRRAKAKKQFQEVHVVITRRRGERLPPPTKKKRLS</sequence>